<dbReference type="Gene3D" id="1.20.1600.10">
    <property type="entry name" value="Outer membrane efflux proteins (OEP)"/>
    <property type="match status" value="1"/>
</dbReference>
<dbReference type="EMBL" id="AP018515">
    <property type="protein sequence ID" value="BBC81692.1"/>
    <property type="molecule type" value="Genomic_DNA"/>
</dbReference>
<evidence type="ECO:0000256" key="3">
    <source>
        <dbReference type="SAM" id="Coils"/>
    </source>
</evidence>
<feature type="coiled-coil region" evidence="3">
    <location>
        <begin position="50"/>
        <end position="84"/>
    </location>
</feature>
<evidence type="ECO:0000256" key="1">
    <source>
        <dbReference type="ARBA" id="ARBA00007613"/>
    </source>
</evidence>
<evidence type="ECO:0000256" key="2">
    <source>
        <dbReference type="RuleBase" id="RU362097"/>
    </source>
</evidence>
<feature type="region of interest" description="Disordered" evidence="4">
    <location>
        <begin position="95"/>
        <end position="128"/>
    </location>
</feature>
<dbReference type="NCBIfam" id="TIGR01845">
    <property type="entry name" value="outer_NodT"/>
    <property type="match status" value="1"/>
</dbReference>
<keyword evidence="2" id="KW-1134">Transmembrane beta strand</keyword>
<proteinExistence type="inferred from homology"/>
<dbReference type="PANTHER" id="PTHR30203">
    <property type="entry name" value="OUTER MEMBRANE CATION EFFLUX PROTEIN"/>
    <property type="match status" value="1"/>
</dbReference>
<keyword evidence="2" id="KW-0564">Palmitate</keyword>
<keyword evidence="2" id="KW-0449">Lipoprotein</keyword>
<dbReference type="Gene3D" id="2.20.200.10">
    <property type="entry name" value="Outer membrane efflux proteins (OEP)"/>
    <property type="match status" value="1"/>
</dbReference>
<sequence>MVGPSYKRPSPIVSAKFKELRPAPGWNYANPSLAELPKGAWWTLYNDPTLNTLEAQVELNNQNVKEYEARYRAARATINSVRAQLYPTLSGSLSFNRQSSGRGSRSSGTIVNYGSNTSSGVASNSTENTYGMGPTASWDLDLWGKIRRQIQAQVTETQATAADLANAKLSYQAQLATAYFNMRYQDSLYDLLQRNVKFYERSYEITHNQYEAGTADPTALLQAKTQLEQTRAQATATQASRAQYEHAIAVLIGKPPAEVSIAPGSLTNTIPAIPVSVPAQLLERRPDVAAAERRMEEYNAQIGAAIAAFYPDVKLTASYSYSGDPVGTLVQVANRIWSLGASATETLFSGGSRTAAVHEADANYDNYVATYRQTVLTALQGVEDQLSNLRILAQQADQQRVALEAANRAVTVAFNQYMAGTQIYTTVITSQVTALSNAQTALQIQQNRILDSVTLIQNLGGGWNVSALPSKGSMQTDNPFLPSLSRKIKTFCPVTAKPNRRFSIKKASALLSGQRLFCRLFKSRPSGLFHKCAPCQQGNN</sequence>
<comment type="subcellular location">
    <subcellularLocation>
        <location evidence="2">Cell membrane</location>
        <topology evidence="2">Lipid-anchor</topology>
    </subcellularLocation>
</comment>
<dbReference type="Proteomes" id="UP000270034">
    <property type="component" value="Chromosome"/>
</dbReference>
<dbReference type="GO" id="GO:0015562">
    <property type="term" value="F:efflux transmembrane transporter activity"/>
    <property type="evidence" value="ECO:0007669"/>
    <property type="project" value="InterPro"/>
</dbReference>
<dbReference type="GO" id="GO:0005886">
    <property type="term" value="C:plasma membrane"/>
    <property type="evidence" value="ECO:0007669"/>
    <property type="project" value="UniProtKB-SubCell"/>
</dbReference>
<keyword evidence="2" id="KW-0472">Membrane</keyword>
<protein>
    <submittedName>
        <fullName evidence="5">Secretion protein</fullName>
    </submittedName>
</protein>
<name>A0A2Z5ZLN8_9PROT</name>
<keyword evidence="2" id="KW-0812">Transmembrane</keyword>
<evidence type="ECO:0000256" key="4">
    <source>
        <dbReference type="SAM" id="MobiDB-lite"/>
    </source>
</evidence>
<dbReference type="Pfam" id="PF02321">
    <property type="entry name" value="OEP"/>
    <property type="match status" value="2"/>
</dbReference>
<dbReference type="SUPFAM" id="SSF56954">
    <property type="entry name" value="Outer membrane efflux proteins (OEP)"/>
    <property type="match status" value="1"/>
</dbReference>
<accession>A0A2Z5ZLN8</accession>
<evidence type="ECO:0000313" key="5">
    <source>
        <dbReference type="EMBL" id="BBC81692.1"/>
    </source>
</evidence>
<dbReference type="KEGG" id="aot:AcetOri_orf05055"/>
<dbReference type="InterPro" id="IPR010131">
    <property type="entry name" value="MdtP/NodT-like"/>
</dbReference>
<dbReference type="AlphaFoldDB" id="A0A2Z5ZLN8"/>
<dbReference type="InterPro" id="IPR003423">
    <property type="entry name" value="OMP_efflux"/>
</dbReference>
<keyword evidence="3" id="KW-0175">Coiled coil</keyword>
<feature type="compositionally biased region" description="Low complexity" evidence="4">
    <location>
        <begin position="97"/>
        <end position="108"/>
    </location>
</feature>
<feature type="compositionally biased region" description="Polar residues" evidence="4">
    <location>
        <begin position="109"/>
        <end position="128"/>
    </location>
</feature>
<organism evidence="5 6">
    <name type="scientific">Acetobacter orientalis</name>
    <dbReference type="NCBI Taxonomy" id="146474"/>
    <lineage>
        <taxon>Bacteria</taxon>
        <taxon>Pseudomonadati</taxon>
        <taxon>Pseudomonadota</taxon>
        <taxon>Alphaproteobacteria</taxon>
        <taxon>Acetobacterales</taxon>
        <taxon>Acetobacteraceae</taxon>
        <taxon>Acetobacter</taxon>
    </lineage>
</organism>
<evidence type="ECO:0000313" key="6">
    <source>
        <dbReference type="Proteomes" id="UP000270034"/>
    </source>
</evidence>
<comment type="similarity">
    <text evidence="1 2">Belongs to the outer membrane factor (OMF) (TC 1.B.17) family.</text>
</comment>
<feature type="coiled-coil region" evidence="3">
    <location>
        <begin position="379"/>
        <end position="409"/>
    </location>
</feature>
<dbReference type="PANTHER" id="PTHR30203:SF33">
    <property type="entry name" value="BLR4455 PROTEIN"/>
    <property type="match status" value="1"/>
</dbReference>
<gene>
    <name evidence="5" type="ORF">AcetOrient_orf05055</name>
</gene>
<reference evidence="5 6" key="1">
    <citation type="submission" date="2018-02" db="EMBL/GenBank/DDBJ databases">
        <title>Acetobacter orientalis genome.</title>
        <authorList>
            <person name="Nakashima N."/>
            <person name="Tamura T."/>
        </authorList>
    </citation>
    <scope>NUCLEOTIDE SEQUENCE [LARGE SCALE GENOMIC DNA]</scope>
    <source>
        <strain evidence="5 6">FAN1</strain>
    </source>
</reference>